<feature type="domain" description="SLC26A/SulP transporter" evidence="6">
    <location>
        <begin position="18"/>
        <end position="380"/>
    </location>
</feature>
<dbReference type="OrthoDB" id="9769739at2"/>
<feature type="transmembrane region" description="Helical" evidence="5">
    <location>
        <begin position="172"/>
        <end position="191"/>
    </location>
</feature>
<reference evidence="8" key="1">
    <citation type="submission" date="2018-08" db="EMBL/GenBank/DDBJ databases">
        <authorList>
            <person name="Kim S.-J."/>
            <person name="Jung G.-Y."/>
        </authorList>
    </citation>
    <scope>NUCLEOTIDE SEQUENCE [LARGE SCALE GENOMIC DNA]</scope>
    <source>
        <strain evidence="8">GY_G</strain>
    </source>
</reference>
<feature type="transmembrane region" description="Helical" evidence="5">
    <location>
        <begin position="246"/>
        <end position="267"/>
    </location>
</feature>
<evidence type="ECO:0000256" key="4">
    <source>
        <dbReference type="ARBA" id="ARBA00023136"/>
    </source>
</evidence>
<evidence type="ECO:0000256" key="5">
    <source>
        <dbReference type="SAM" id="Phobius"/>
    </source>
</evidence>
<keyword evidence="3 5" id="KW-1133">Transmembrane helix</keyword>
<dbReference type="InterPro" id="IPR001902">
    <property type="entry name" value="SLC26A/SulP_fam"/>
</dbReference>
<comment type="caution">
    <text evidence="7">The sequence shown here is derived from an EMBL/GenBank/DDBJ whole genome shotgun (WGS) entry which is preliminary data.</text>
</comment>
<evidence type="ECO:0000259" key="6">
    <source>
        <dbReference type="Pfam" id="PF00916"/>
    </source>
</evidence>
<dbReference type="InterPro" id="IPR011547">
    <property type="entry name" value="SLC26A/SulP_dom"/>
</dbReference>
<keyword evidence="2 5" id="KW-0812">Transmembrane</keyword>
<evidence type="ECO:0000256" key="3">
    <source>
        <dbReference type="ARBA" id="ARBA00022989"/>
    </source>
</evidence>
<feature type="transmembrane region" description="Helical" evidence="5">
    <location>
        <begin position="93"/>
        <end position="111"/>
    </location>
</feature>
<evidence type="ECO:0000313" key="7">
    <source>
        <dbReference type="EMBL" id="RDV02873.1"/>
    </source>
</evidence>
<organism evidence="7 8">
    <name type="scientific">Sphingorhabdus pulchriflava</name>
    <dbReference type="NCBI Taxonomy" id="2292257"/>
    <lineage>
        <taxon>Bacteria</taxon>
        <taxon>Pseudomonadati</taxon>
        <taxon>Pseudomonadota</taxon>
        <taxon>Alphaproteobacteria</taxon>
        <taxon>Sphingomonadales</taxon>
        <taxon>Sphingomonadaceae</taxon>
        <taxon>Sphingorhabdus</taxon>
    </lineage>
</organism>
<evidence type="ECO:0000256" key="1">
    <source>
        <dbReference type="ARBA" id="ARBA00004141"/>
    </source>
</evidence>
<dbReference type="AlphaFoldDB" id="A0A371B606"/>
<evidence type="ECO:0000256" key="2">
    <source>
        <dbReference type="ARBA" id="ARBA00022692"/>
    </source>
</evidence>
<feature type="transmembrane region" description="Helical" evidence="5">
    <location>
        <begin position="48"/>
        <end position="64"/>
    </location>
</feature>
<feature type="transmembrane region" description="Helical" evidence="5">
    <location>
        <begin position="342"/>
        <end position="358"/>
    </location>
</feature>
<evidence type="ECO:0000313" key="8">
    <source>
        <dbReference type="Proteomes" id="UP000263833"/>
    </source>
</evidence>
<name>A0A371B606_9SPHN</name>
<dbReference type="PANTHER" id="PTHR11814">
    <property type="entry name" value="SULFATE TRANSPORTER"/>
    <property type="match status" value="1"/>
</dbReference>
<feature type="transmembrane region" description="Helical" evidence="5">
    <location>
        <begin position="317"/>
        <end position="335"/>
    </location>
</feature>
<dbReference type="EMBL" id="QRGP01000002">
    <property type="protein sequence ID" value="RDV02873.1"/>
    <property type="molecule type" value="Genomic_DNA"/>
</dbReference>
<sequence length="421" mass="43731">MRQPKILTTIRDYSWALFRQDALAGLTVALVALPLSIAIAIASGATPAQGLVTAIIGGFVISLTSGSRVQIGGPTGAFIVVVYSVIADHGYDGLVLATLMAGAILLVAGFFRAGRLIALVPEPVINGFTVGIAIIIATSQLKDFLGLKIANLPAEFLPKIVALAGEVPNSSLYAVGVALLALVLMVVLRRWAPRSPSLVIGVAAGSVLAAMAALPVDTIASRFGELPASLPVPTLPPISAAKLLELLPSALIIAFLAGVESLLSAIVADRMIEGHHRPNAEIMAQGYGNIASALFGGMPVTGAIARTATNVRAGGKTPVAGLVHALLILAIMLLAARWAGMLALPALAAVLMLTAWNMSEPDKWREHLHLPLAEKVLFFMTLILTVVTDLTIAIGVGVAAGLALRLLDKIRDDSGWTPRDR</sequence>
<feature type="transmembrane region" description="Helical" evidence="5">
    <location>
        <begin position="198"/>
        <end position="216"/>
    </location>
</feature>
<dbReference type="Proteomes" id="UP000263833">
    <property type="component" value="Unassembled WGS sequence"/>
</dbReference>
<protein>
    <submittedName>
        <fullName evidence="7">SulP family inorganic anion transporter</fullName>
    </submittedName>
</protein>
<dbReference type="RefSeq" id="WP_115549976.1">
    <property type="nucleotide sequence ID" value="NZ_QRGP01000002.1"/>
</dbReference>
<proteinExistence type="predicted"/>
<dbReference type="GO" id="GO:0016020">
    <property type="term" value="C:membrane"/>
    <property type="evidence" value="ECO:0007669"/>
    <property type="project" value="UniProtKB-SubCell"/>
</dbReference>
<gene>
    <name evidence="7" type="ORF">DXH95_13170</name>
</gene>
<feature type="transmembrane region" description="Helical" evidence="5">
    <location>
        <begin position="378"/>
        <end position="404"/>
    </location>
</feature>
<accession>A0A371B606</accession>
<dbReference type="Pfam" id="PF00916">
    <property type="entry name" value="Sulfate_transp"/>
    <property type="match status" value="1"/>
</dbReference>
<feature type="transmembrane region" description="Helical" evidence="5">
    <location>
        <begin position="287"/>
        <end position="305"/>
    </location>
</feature>
<feature type="transmembrane region" description="Helical" evidence="5">
    <location>
        <begin position="123"/>
        <end position="141"/>
    </location>
</feature>
<keyword evidence="8" id="KW-1185">Reference proteome</keyword>
<dbReference type="GO" id="GO:0055085">
    <property type="term" value="P:transmembrane transport"/>
    <property type="evidence" value="ECO:0007669"/>
    <property type="project" value="InterPro"/>
</dbReference>
<feature type="transmembrane region" description="Helical" evidence="5">
    <location>
        <begin position="21"/>
        <end position="42"/>
    </location>
</feature>
<keyword evidence="4 5" id="KW-0472">Membrane</keyword>
<comment type="subcellular location">
    <subcellularLocation>
        <location evidence="1">Membrane</location>
        <topology evidence="1">Multi-pass membrane protein</topology>
    </subcellularLocation>
</comment>